<evidence type="ECO:0000313" key="12">
    <source>
        <dbReference type="Proteomes" id="UP000004088"/>
    </source>
</evidence>
<dbReference type="Gene3D" id="3.40.50.11690">
    <property type="entry name" value="Cell division protein FtsQ/DivIB"/>
    <property type="match status" value="1"/>
</dbReference>
<evidence type="ECO:0000259" key="10">
    <source>
        <dbReference type="PROSITE" id="PS51779"/>
    </source>
</evidence>
<dbReference type="PANTHER" id="PTHR35851:SF1">
    <property type="entry name" value="CELL DIVISION PROTEIN FTSQ"/>
    <property type="match status" value="1"/>
</dbReference>
<dbReference type="GO" id="GO:0005886">
    <property type="term" value="C:plasma membrane"/>
    <property type="evidence" value="ECO:0007669"/>
    <property type="project" value="UniProtKB-SubCell"/>
</dbReference>
<evidence type="ECO:0000256" key="2">
    <source>
        <dbReference type="ARBA" id="ARBA00022475"/>
    </source>
</evidence>
<comment type="caution">
    <text evidence="11">The sequence shown here is derived from an EMBL/GenBank/DDBJ whole genome shotgun (WGS) entry which is preliminary data.</text>
</comment>
<dbReference type="PROSITE" id="PS51779">
    <property type="entry name" value="POTRA"/>
    <property type="match status" value="1"/>
</dbReference>
<evidence type="ECO:0000256" key="8">
    <source>
        <dbReference type="ARBA" id="ARBA00023306"/>
    </source>
</evidence>
<protein>
    <recommendedName>
        <fullName evidence="9">Cell division protein FtsQ</fullName>
    </recommendedName>
</protein>
<dbReference type="Gene3D" id="3.10.20.310">
    <property type="entry name" value="membrane protein fhac"/>
    <property type="match status" value="1"/>
</dbReference>
<gene>
    <name evidence="9 11" type="primary">ftsQ</name>
    <name evidence="11" type="ORF">HMPREF9098_0656</name>
</gene>
<dbReference type="GO" id="GO:0043093">
    <property type="term" value="P:FtsZ-dependent cytokinesis"/>
    <property type="evidence" value="ECO:0007669"/>
    <property type="project" value="UniProtKB-UniRule"/>
</dbReference>
<dbReference type="HAMAP" id="MF_00911">
    <property type="entry name" value="FtsQ_subfam"/>
    <property type="match status" value="1"/>
</dbReference>
<dbReference type="Pfam" id="PF08478">
    <property type="entry name" value="POTRA_1"/>
    <property type="match status" value="1"/>
</dbReference>
<comment type="function">
    <text evidence="9">Essential cell division protein. May link together the upstream cell division proteins, which are predominantly cytoplasmic, with the downstream cell division proteins, which are predominantly periplasmic. May control correct divisome assembly.</text>
</comment>
<comment type="subunit">
    <text evidence="9">Part of a complex composed of FtsB, FtsL and FtsQ.</text>
</comment>
<proteinExistence type="inferred from homology"/>
<dbReference type="PANTHER" id="PTHR35851">
    <property type="entry name" value="CELL DIVISION PROTEIN FTSQ"/>
    <property type="match status" value="1"/>
</dbReference>
<keyword evidence="2 9" id="KW-1003">Cell membrane</keyword>
<dbReference type="HOGENOM" id="CLU_064041_1_1_4"/>
<evidence type="ECO:0000256" key="9">
    <source>
        <dbReference type="HAMAP-Rule" id="MF_00911"/>
    </source>
</evidence>
<keyword evidence="4 9" id="KW-0132">Cell division</keyword>
<dbReference type="InterPro" id="IPR013685">
    <property type="entry name" value="POTRA_FtsQ_type"/>
</dbReference>
<dbReference type="InterPro" id="IPR045335">
    <property type="entry name" value="FtsQ_C_sf"/>
</dbReference>
<evidence type="ECO:0000256" key="7">
    <source>
        <dbReference type="ARBA" id="ARBA00023136"/>
    </source>
</evidence>
<evidence type="ECO:0000313" key="11">
    <source>
        <dbReference type="EMBL" id="EGC17845.1"/>
    </source>
</evidence>
<dbReference type="Proteomes" id="UP000004088">
    <property type="component" value="Unassembled WGS sequence"/>
</dbReference>
<dbReference type="GO" id="GO:0032153">
    <property type="term" value="C:cell division site"/>
    <property type="evidence" value="ECO:0007669"/>
    <property type="project" value="UniProtKB-UniRule"/>
</dbReference>
<name>F0EXU6_9NEIS</name>
<accession>F0EXU6</accession>
<organism evidence="11 12">
    <name type="scientific">Kingella denitrificans ATCC 33394</name>
    <dbReference type="NCBI Taxonomy" id="888741"/>
    <lineage>
        <taxon>Bacteria</taxon>
        <taxon>Pseudomonadati</taxon>
        <taxon>Pseudomonadota</taxon>
        <taxon>Betaproteobacteria</taxon>
        <taxon>Neisseriales</taxon>
        <taxon>Neisseriaceae</taxon>
        <taxon>Kingella</taxon>
    </lineage>
</organism>
<keyword evidence="8 9" id="KW-0131">Cell cycle</keyword>
<dbReference type="InterPro" id="IPR026579">
    <property type="entry name" value="FtsQ"/>
</dbReference>
<evidence type="ECO:0000256" key="1">
    <source>
        <dbReference type="ARBA" id="ARBA00004370"/>
    </source>
</evidence>
<dbReference type="EMBL" id="AEWV01000013">
    <property type="protein sequence ID" value="EGC17845.1"/>
    <property type="molecule type" value="Genomic_DNA"/>
</dbReference>
<comment type="subcellular location">
    <subcellularLocation>
        <location evidence="9">Cell inner membrane</location>
        <topology evidence="9">Single-pass type II membrane protein</topology>
    </subcellularLocation>
    <subcellularLocation>
        <location evidence="1">Membrane</location>
    </subcellularLocation>
    <text evidence="9">Localizes to the division septum.</text>
</comment>
<dbReference type="Pfam" id="PF03799">
    <property type="entry name" value="FtsQ_DivIB_C"/>
    <property type="match status" value="1"/>
</dbReference>
<evidence type="ECO:0000256" key="4">
    <source>
        <dbReference type="ARBA" id="ARBA00022618"/>
    </source>
</evidence>
<dbReference type="STRING" id="888741.HMPREF9098_0656"/>
<dbReference type="GO" id="GO:0090529">
    <property type="term" value="P:cell septum assembly"/>
    <property type="evidence" value="ECO:0007669"/>
    <property type="project" value="InterPro"/>
</dbReference>
<comment type="similarity">
    <text evidence="9">Belongs to the FtsQ/DivIB family. FtsQ subfamily.</text>
</comment>
<keyword evidence="6 9" id="KW-1133">Transmembrane helix</keyword>
<dbReference type="AlphaFoldDB" id="F0EXU6"/>
<sequence length="258" mass="29471">MKSLKYMKFFVYLCALAVIVLLAKYIEQHRYFQIAQIDIVNERGSTEFQNANRQQIFQSVLPSLTGSFFSVNVHQAQKAAQATPWVAQAKVSRVSFSSIKIDVQEYHAVARWLNNGTEAGLVDSSGRVFQAPTDEKLPEFDAPADELNTVMKQYHLLNGQLKSLRLEIERLKYDARGAWTMRLTNGVEVRLGKQDIHTRVQRLIQYWQSELSVLAPYLDYVDMRYPHAFAVKLNADVPAEFNPLVRAEQTAADNSIQE</sequence>
<feature type="domain" description="POTRA" evidence="10">
    <location>
        <begin position="32"/>
        <end position="106"/>
    </location>
</feature>
<evidence type="ECO:0000256" key="3">
    <source>
        <dbReference type="ARBA" id="ARBA00022519"/>
    </source>
</evidence>
<keyword evidence="3 9" id="KW-0997">Cell inner membrane</keyword>
<keyword evidence="7 9" id="KW-0472">Membrane</keyword>
<dbReference type="InterPro" id="IPR005548">
    <property type="entry name" value="Cell_div_FtsQ/DivIB_C"/>
</dbReference>
<dbReference type="InterPro" id="IPR034746">
    <property type="entry name" value="POTRA"/>
</dbReference>
<evidence type="ECO:0000256" key="5">
    <source>
        <dbReference type="ARBA" id="ARBA00022692"/>
    </source>
</evidence>
<keyword evidence="12" id="KW-1185">Reference proteome</keyword>
<reference evidence="11 12" key="1">
    <citation type="submission" date="2011-01" db="EMBL/GenBank/DDBJ databases">
        <authorList>
            <person name="Muzny D."/>
            <person name="Qin X."/>
            <person name="Deng J."/>
            <person name="Jiang H."/>
            <person name="Liu Y."/>
            <person name="Qu J."/>
            <person name="Song X.-Z."/>
            <person name="Zhang L."/>
            <person name="Thornton R."/>
            <person name="Coyle M."/>
            <person name="Francisco L."/>
            <person name="Jackson L."/>
            <person name="Javaid M."/>
            <person name="Korchina V."/>
            <person name="Kovar C."/>
            <person name="Mata R."/>
            <person name="Mathew T."/>
            <person name="Ngo R."/>
            <person name="Nguyen L."/>
            <person name="Nguyen N."/>
            <person name="Okwuonu G."/>
            <person name="Ongeri F."/>
            <person name="Pham C."/>
            <person name="Simmons D."/>
            <person name="Wilczek-Boney K."/>
            <person name="Hale W."/>
            <person name="Jakkamsetti A."/>
            <person name="Pham P."/>
            <person name="Ruth R."/>
            <person name="San Lucas F."/>
            <person name="Warren J."/>
            <person name="Zhang J."/>
            <person name="Zhao Z."/>
            <person name="Zhou C."/>
            <person name="Zhu D."/>
            <person name="Lee S."/>
            <person name="Bess C."/>
            <person name="Blankenburg K."/>
            <person name="Forbes L."/>
            <person name="Fu Q."/>
            <person name="Gubbala S."/>
            <person name="Hirani K."/>
            <person name="Jayaseelan J.C."/>
            <person name="Lara F."/>
            <person name="Munidasa M."/>
            <person name="Palculict T."/>
            <person name="Patil S."/>
            <person name="Pu L.-L."/>
            <person name="Saada N."/>
            <person name="Tang L."/>
            <person name="Weissenberger G."/>
            <person name="Zhu Y."/>
            <person name="Hemphill L."/>
            <person name="Shang Y."/>
            <person name="Youmans B."/>
            <person name="Ayvaz T."/>
            <person name="Ross M."/>
            <person name="Santibanez J."/>
            <person name="Aqrawi P."/>
            <person name="Gross S."/>
            <person name="Joshi V."/>
            <person name="Fowler G."/>
            <person name="Nazareth L."/>
            <person name="Reid J."/>
            <person name="Worley K."/>
            <person name="Petrosino J."/>
            <person name="Highlander S."/>
            <person name="Gibbs R."/>
        </authorList>
    </citation>
    <scope>NUCLEOTIDE SEQUENCE [LARGE SCALE GENOMIC DNA]</scope>
    <source>
        <strain evidence="11 12">ATCC 33394</strain>
    </source>
</reference>
<evidence type="ECO:0000256" key="6">
    <source>
        <dbReference type="ARBA" id="ARBA00022989"/>
    </source>
</evidence>
<keyword evidence="5 9" id="KW-0812">Transmembrane</keyword>